<dbReference type="PANTHER" id="PTHR36002:SF4">
    <property type="match status" value="1"/>
</dbReference>
<feature type="chain" id="PRO_5032325701" evidence="2">
    <location>
        <begin position="21"/>
        <end position="217"/>
    </location>
</feature>
<feature type="compositionally biased region" description="Low complexity" evidence="1">
    <location>
        <begin position="164"/>
        <end position="173"/>
    </location>
</feature>
<accession>A0A804QMP7</accession>
<feature type="region of interest" description="Disordered" evidence="1">
    <location>
        <begin position="164"/>
        <end position="193"/>
    </location>
</feature>
<evidence type="ECO:0000256" key="2">
    <source>
        <dbReference type="SAM" id="SignalP"/>
    </source>
</evidence>
<reference evidence="3" key="2">
    <citation type="submission" date="2019-07" db="EMBL/GenBank/DDBJ databases">
        <authorList>
            <person name="Seetharam A."/>
            <person name="Woodhouse M."/>
            <person name="Cannon E."/>
        </authorList>
    </citation>
    <scope>NUCLEOTIDE SEQUENCE [LARGE SCALE GENOMIC DNA]</scope>
    <source>
        <strain evidence="3">cv. B73</strain>
    </source>
</reference>
<feature type="signal peptide" evidence="2">
    <location>
        <begin position="1"/>
        <end position="20"/>
    </location>
</feature>
<evidence type="ECO:0000313" key="4">
    <source>
        <dbReference type="Proteomes" id="UP000007305"/>
    </source>
</evidence>
<dbReference type="AlphaFoldDB" id="A0A804QMP7"/>
<organism evidence="3 4">
    <name type="scientific">Zea mays</name>
    <name type="common">Maize</name>
    <dbReference type="NCBI Taxonomy" id="4577"/>
    <lineage>
        <taxon>Eukaryota</taxon>
        <taxon>Viridiplantae</taxon>
        <taxon>Streptophyta</taxon>
        <taxon>Embryophyta</taxon>
        <taxon>Tracheophyta</taxon>
        <taxon>Spermatophyta</taxon>
        <taxon>Magnoliopsida</taxon>
        <taxon>Liliopsida</taxon>
        <taxon>Poales</taxon>
        <taxon>Poaceae</taxon>
        <taxon>PACMAD clade</taxon>
        <taxon>Panicoideae</taxon>
        <taxon>Andropogonodae</taxon>
        <taxon>Andropogoneae</taxon>
        <taxon>Tripsacinae</taxon>
        <taxon>Zea</taxon>
    </lineage>
</organism>
<evidence type="ECO:0000313" key="3">
    <source>
        <dbReference type="EnsemblPlants" id="Zm00001eb348670_P002"/>
    </source>
</evidence>
<dbReference type="EnsemblPlants" id="Zm00001eb348670_T002">
    <property type="protein sequence ID" value="Zm00001eb348670_P002"/>
    <property type="gene ID" value="Zm00001eb348670"/>
</dbReference>
<protein>
    <submittedName>
        <fullName evidence="3">Uncharacterized protein</fullName>
    </submittedName>
</protein>
<dbReference type="InParanoid" id="A0A804QMP7"/>
<name>A0A804QMP7_MAIZE</name>
<reference evidence="3" key="3">
    <citation type="submission" date="2021-05" db="UniProtKB">
        <authorList>
            <consortium name="EnsemblPlants"/>
        </authorList>
    </citation>
    <scope>IDENTIFICATION</scope>
    <source>
        <strain evidence="3">cv. B73</strain>
    </source>
</reference>
<proteinExistence type="predicted"/>
<keyword evidence="2" id="KW-0732">Signal</keyword>
<dbReference type="Proteomes" id="UP000007305">
    <property type="component" value="Chromosome 8"/>
</dbReference>
<sequence>MSKLFSLFPPLLLSFPSLLGFPRSLPPPLSLPLPLPLPLSYHISSPLLGPTAFHPLPSFPASAVPSSAVALREAHGGGPRQPNRRHIAFSPARICRRARRPYPPKPPPARRSSSNTTTMSLACLVCHGMSSSSHSLRSYSVSSSEEESRCGAAVACLARRVTPAGTSTSAGTSKVTPFPPIVSGQVGTEGTPRLQRSRAVSRDLVRDWNFDEVIVAN</sequence>
<reference evidence="4" key="1">
    <citation type="journal article" date="2009" name="Science">
        <title>The B73 maize genome: complexity, diversity, and dynamics.</title>
        <authorList>
            <person name="Schnable P.S."/>
            <person name="Ware D."/>
            <person name="Fulton R.S."/>
            <person name="Stein J.C."/>
            <person name="Wei F."/>
            <person name="Pasternak S."/>
            <person name="Liang C."/>
            <person name="Zhang J."/>
            <person name="Fulton L."/>
            <person name="Graves T.A."/>
            <person name="Minx P."/>
            <person name="Reily A.D."/>
            <person name="Courtney L."/>
            <person name="Kruchowski S.S."/>
            <person name="Tomlinson C."/>
            <person name="Strong C."/>
            <person name="Delehaunty K."/>
            <person name="Fronick C."/>
            <person name="Courtney B."/>
            <person name="Rock S.M."/>
            <person name="Belter E."/>
            <person name="Du F."/>
            <person name="Kim K."/>
            <person name="Abbott R.M."/>
            <person name="Cotton M."/>
            <person name="Levy A."/>
            <person name="Marchetto P."/>
            <person name="Ochoa K."/>
            <person name="Jackson S.M."/>
            <person name="Gillam B."/>
            <person name="Chen W."/>
            <person name="Yan L."/>
            <person name="Higginbotham J."/>
            <person name="Cardenas M."/>
            <person name="Waligorski J."/>
            <person name="Applebaum E."/>
            <person name="Phelps L."/>
            <person name="Falcone J."/>
            <person name="Kanchi K."/>
            <person name="Thane T."/>
            <person name="Scimone A."/>
            <person name="Thane N."/>
            <person name="Henke J."/>
            <person name="Wang T."/>
            <person name="Ruppert J."/>
            <person name="Shah N."/>
            <person name="Rotter K."/>
            <person name="Hodges J."/>
            <person name="Ingenthron E."/>
            <person name="Cordes M."/>
            <person name="Kohlberg S."/>
            <person name="Sgro J."/>
            <person name="Delgado B."/>
            <person name="Mead K."/>
            <person name="Chinwalla A."/>
            <person name="Leonard S."/>
            <person name="Crouse K."/>
            <person name="Collura K."/>
            <person name="Kudrna D."/>
            <person name="Currie J."/>
            <person name="He R."/>
            <person name="Angelova A."/>
            <person name="Rajasekar S."/>
            <person name="Mueller T."/>
            <person name="Lomeli R."/>
            <person name="Scara G."/>
            <person name="Ko A."/>
            <person name="Delaney K."/>
            <person name="Wissotski M."/>
            <person name="Lopez G."/>
            <person name="Campos D."/>
            <person name="Braidotti M."/>
            <person name="Ashley E."/>
            <person name="Golser W."/>
            <person name="Kim H."/>
            <person name="Lee S."/>
            <person name="Lin J."/>
            <person name="Dujmic Z."/>
            <person name="Kim W."/>
            <person name="Talag J."/>
            <person name="Zuccolo A."/>
            <person name="Fan C."/>
            <person name="Sebastian A."/>
            <person name="Kramer M."/>
            <person name="Spiegel L."/>
            <person name="Nascimento L."/>
            <person name="Zutavern T."/>
            <person name="Miller B."/>
            <person name="Ambroise C."/>
            <person name="Muller S."/>
            <person name="Spooner W."/>
            <person name="Narechania A."/>
            <person name="Ren L."/>
            <person name="Wei S."/>
            <person name="Kumari S."/>
            <person name="Faga B."/>
            <person name="Levy M.J."/>
            <person name="McMahan L."/>
            <person name="Van Buren P."/>
            <person name="Vaughn M.W."/>
            <person name="Ying K."/>
            <person name="Yeh C.-T."/>
            <person name="Emrich S.J."/>
            <person name="Jia Y."/>
            <person name="Kalyanaraman A."/>
            <person name="Hsia A.-P."/>
            <person name="Barbazuk W.B."/>
            <person name="Baucom R.S."/>
            <person name="Brutnell T.P."/>
            <person name="Carpita N.C."/>
            <person name="Chaparro C."/>
            <person name="Chia J.-M."/>
            <person name="Deragon J.-M."/>
            <person name="Estill J.C."/>
            <person name="Fu Y."/>
            <person name="Jeddeloh J.A."/>
            <person name="Han Y."/>
            <person name="Lee H."/>
            <person name="Li P."/>
            <person name="Lisch D.R."/>
            <person name="Liu S."/>
            <person name="Liu Z."/>
            <person name="Nagel D.H."/>
            <person name="McCann M.C."/>
            <person name="SanMiguel P."/>
            <person name="Myers A.M."/>
            <person name="Nettleton D."/>
            <person name="Nguyen J."/>
            <person name="Penning B.W."/>
            <person name="Ponnala L."/>
            <person name="Schneider K.L."/>
            <person name="Schwartz D.C."/>
            <person name="Sharma A."/>
            <person name="Soderlund C."/>
            <person name="Springer N.M."/>
            <person name="Sun Q."/>
            <person name="Wang H."/>
            <person name="Waterman M."/>
            <person name="Westerman R."/>
            <person name="Wolfgruber T.K."/>
            <person name="Yang L."/>
            <person name="Yu Y."/>
            <person name="Zhang L."/>
            <person name="Zhou S."/>
            <person name="Zhu Q."/>
            <person name="Bennetzen J.L."/>
            <person name="Dawe R.K."/>
            <person name="Jiang J."/>
            <person name="Jiang N."/>
            <person name="Presting G.G."/>
            <person name="Wessler S.R."/>
            <person name="Aluru S."/>
            <person name="Martienssen R.A."/>
            <person name="Clifton S.W."/>
            <person name="McCombie W.R."/>
            <person name="Wing R.A."/>
            <person name="Wilson R.K."/>
        </authorList>
    </citation>
    <scope>NUCLEOTIDE SEQUENCE [LARGE SCALE GENOMIC DNA]</scope>
    <source>
        <strain evidence="4">cv. B73</strain>
    </source>
</reference>
<feature type="region of interest" description="Disordered" evidence="1">
    <location>
        <begin position="70"/>
        <end position="90"/>
    </location>
</feature>
<keyword evidence="4" id="KW-1185">Reference proteome</keyword>
<dbReference type="PANTHER" id="PTHR36002">
    <property type="entry name" value="PYRD"/>
    <property type="match status" value="1"/>
</dbReference>
<dbReference type="Gramene" id="Zm00001eb348670_T002">
    <property type="protein sequence ID" value="Zm00001eb348670_P002"/>
    <property type="gene ID" value="Zm00001eb348670"/>
</dbReference>
<evidence type="ECO:0000256" key="1">
    <source>
        <dbReference type="SAM" id="MobiDB-lite"/>
    </source>
</evidence>